<protein>
    <submittedName>
        <fullName evidence="2">Uncharacterized protein</fullName>
    </submittedName>
</protein>
<feature type="non-terminal residue" evidence="2">
    <location>
        <position position="1"/>
    </location>
</feature>
<name>A0A1B6DK98_9HEMI</name>
<accession>A0A1B6DK98</accession>
<sequence>QATGKQVLTPRHGPVDAPPAPAGPAGALGARPGPGLREPAPVRLPPGGGAVPGVRGARLLLHAQGPSGGGEPSGRCRGAGRRPGRPAGPGAGGAPAEAWHRGAVLHQHLFPLPAGELLQLGRP</sequence>
<evidence type="ECO:0000256" key="1">
    <source>
        <dbReference type="SAM" id="MobiDB-lite"/>
    </source>
</evidence>
<dbReference type="EMBL" id="GEDC01011213">
    <property type="protein sequence ID" value="JAS26085.1"/>
    <property type="molecule type" value="Transcribed_RNA"/>
</dbReference>
<feature type="region of interest" description="Disordered" evidence="1">
    <location>
        <begin position="1"/>
        <end position="98"/>
    </location>
</feature>
<evidence type="ECO:0000313" key="2">
    <source>
        <dbReference type="EMBL" id="JAS26085.1"/>
    </source>
</evidence>
<dbReference type="AlphaFoldDB" id="A0A1B6DK98"/>
<organism evidence="2">
    <name type="scientific">Clastoptera arizonana</name>
    <name type="common">Arizona spittle bug</name>
    <dbReference type="NCBI Taxonomy" id="38151"/>
    <lineage>
        <taxon>Eukaryota</taxon>
        <taxon>Metazoa</taxon>
        <taxon>Ecdysozoa</taxon>
        <taxon>Arthropoda</taxon>
        <taxon>Hexapoda</taxon>
        <taxon>Insecta</taxon>
        <taxon>Pterygota</taxon>
        <taxon>Neoptera</taxon>
        <taxon>Paraneoptera</taxon>
        <taxon>Hemiptera</taxon>
        <taxon>Auchenorrhyncha</taxon>
        <taxon>Cercopoidea</taxon>
        <taxon>Clastopteridae</taxon>
        <taxon>Clastoptera</taxon>
    </lineage>
</organism>
<reference evidence="2" key="1">
    <citation type="submission" date="2015-12" db="EMBL/GenBank/DDBJ databases">
        <title>De novo transcriptome assembly of four potential Pierce s Disease insect vectors from Arizona vineyards.</title>
        <authorList>
            <person name="Tassone E.E."/>
        </authorList>
    </citation>
    <scope>NUCLEOTIDE SEQUENCE</scope>
</reference>
<feature type="compositionally biased region" description="Low complexity" evidence="1">
    <location>
        <begin position="23"/>
        <end position="41"/>
    </location>
</feature>
<proteinExistence type="predicted"/>
<gene>
    <name evidence="2" type="ORF">g.45958</name>
</gene>